<comment type="caution">
    <text evidence="2">The sequence shown here is derived from an EMBL/GenBank/DDBJ whole genome shotgun (WGS) entry which is preliminary data.</text>
</comment>
<proteinExistence type="predicted"/>
<sequence>MVETPNERRKRLQRERQQHYRKQKIPTTDSGQEQHLEINNNNAGVELLCNLDDIEHSGPSRKRIRVSNNADNILTSSSLSSFVSTIENRPIPSLNPGPPVPILKAQVYPLRLTRHNLGNMDQRCRYCGALLWIDERKAGTSMRSPIFTTCCAEGKTILPSF</sequence>
<dbReference type="AlphaFoldDB" id="A0A397U5G7"/>
<evidence type="ECO:0000313" key="3">
    <source>
        <dbReference type="Proteomes" id="UP000266673"/>
    </source>
</evidence>
<dbReference type="Proteomes" id="UP000266673">
    <property type="component" value="Unassembled WGS sequence"/>
</dbReference>
<organism evidence="2 3">
    <name type="scientific">Gigaspora rosea</name>
    <dbReference type="NCBI Taxonomy" id="44941"/>
    <lineage>
        <taxon>Eukaryota</taxon>
        <taxon>Fungi</taxon>
        <taxon>Fungi incertae sedis</taxon>
        <taxon>Mucoromycota</taxon>
        <taxon>Glomeromycotina</taxon>
        <taxon>Glomeromycetes</taxon>
        <taxon>Diversisporales</taxon>
        <taxon>Gigasporaceae</taxon>
        <taxon>Gigaspora</taxon>
    </lineage>
</organism>
<feature type="compositionally biased region" description="Polar residues" evidence="1">
    <location>
        <begin position="25"/>
        <end position="35"/>
    </location>
</feature>
<dbReference type="STRING" id="44941.A0A397U5G7"/>
<protein>
    <submittedName>
        <fullName evidence="2">Uncharacterized protein</fullName>
    </submittedName>
</protein>
<dbReference type="EMBL" id="QKWP01001970">
    <property type="protein sequence ID" value="RIB05510.1"/>
    <property type="molecule type" value="Genomic_DNA"/>
</dbReference>
<feature type="region of interest" description="Disordered" evidence="1">
    <location>
        <begin position="1"/>
        <end position="35"/>
    </location>
</feature>
<accession>A0A397U5G7</accession>
<dbReference type="OrthoDB" id="1748060at2759"/>
<name>A0A397U5G7_9GLOM</name>
<evidence type="ECO:0000313" key="2">
    <source>
        <dbReference type="EMBL" id="RIB05510.1"/>
    </source>
</evidence>
<gene>
    <name evidence="2" type="ORF">C2G38_2219479</name>
</gene>
<keyword evidence="3" id="KW-1185">Reference proteome</keyword>
<reference evidence="2 3" key="1">
    <citation type="submission" date="2018-06" db="EMBL/GenBank/DDBJ databases">
        <title>Comparative genomics reveals the genomic features of Rhizophagus irregularis, R. cerebriforme, R. diaphanum and Gigaspora rosea, and their symbiotic lifestyle signature.</title>
        <authorList>
            <person name="Morin E."/>
            <person name="San Clemente H."/>
            <person name="Chen E.C.H."/>
            <person name="De La Providencia I."/>
            <person name="Hainaut M."/>
            <person name="Kuo A."/>
            <person name="Kohler A."/>
            <person name="Murat C."/>
            <person name="Tang N."/>
            <person name="Roy S."/>
            <person name="Loubradou J."/>
            <person name="Henrissat B."/>
            <person name="Grigoriev I.V."/>
            <person name="Corradi N."/>
            <person name="Roux C."/>
            <person name="Martin F.M."/>
        </authorList>
    </citation>
    <scope>NUCLEOTIDE SEQUENCE [LARGE SCALE GENOMIC DNA]</scope>
    <source>
        <strain evidence="2 3">DAOM 194757</strain>
    </source>
</reference>
<feature type="compositionally biased region" description="Basic residues" evidence="1">
    <location>
        <begin position="8"/>
        <end position="24"/>
    </location>
</feature>
<evidence type="ECO:0000256" key="1">
    <source>
        <dbReference type="SAM" id="MobiDB-lite"/>
    </source>
</evidence>